<dbReference type="SMART" id="SM00346">
    <property type="entry name" value="HTH_ICLR"/>
    <property type="match status" value="1"/>
</dbReference>
<dbReference type="GO" id="GO:0045892">
    <property type="term" value="P:negative regulation of DNA-templated transcription"/>
    <property type="evidence" value="ECO:0007669"/>
    <property type="project" value="TreeGrafter"/>
</dbReference>
<evidence type="ECO:0000256" key="1">
    <source>
        <dbReference type="ARBA" id="ARBA00023015"/>
    </source>
</evidence>
<dbReference type="InterPro" id="IPR005471">
    <property type="entry name" value="Tscrpt_reg_IclR_N"/>
</dbReference>
<dbReference type="STRING" id="328396.RU93_GL002012"/>
<keyword evidence="2" id="KW-0238">DNA-binding</keyword>
<reference evidence="6 7" key="1">
    <citation type="submission" date="2014-12" db="EMBL/GenBank/DDBJ databases">
        <title>Draft genome sequences of 29 type strains of Enterococci.</title>
        <authorList>
            <person name="Zhong Z."/>
            <person name="Sun Z."/>
            <person name="Liu W."/>
            <person name="Zhang W."/>
            <person name="Zhang H."/>
        </authorList>
    </citation>
    <scope>NUCLEOTIDE SEQUENCE [LARGE SCALE GENOMIC DNA]</scope>
    <source>
        <strain evidence="6 7">DSM 17690</strain>
    </source>
</reference>
<dbReference type="GO" id="GO:0003700">
    <property type="term" value="F:DNA-binding transcription factor activity"/>
    <property type="evidence" value="ECO:0007669"/>
    <property type="project" value="TreeGrafter"/>
</dbReference>
<evidence type="ECO:0000313" key="7">
    <source>
        <dbReference type="Proteomes" id="UP000182149"/>
    </source>
</evidence>
<dbReference type="PROSITE" id="PS51077">
    <property type="entry name" value="HTH_ICLR"/>
    <property type="match status" value="1"/>
</dbReference>
<dbReference type="InterPro" id="IPR050707">
    <property type="entry name" value="HTH_MetabolicPath_Reg"/>
</dbReference>
<comment type="caution">
    <text evidence="6">The sequence shown here is derived from an EMBL/GenBank/DDBJ whole genome shotgun (WGS) entry which is preliminary data.</text>
</comment>
<dbReference type="Gene3D" id="1.10.10.10">
    <property type="entry name" value="Winged helix-like DNA-binding domain superfamily/Winged helix DNA-binding domain"/>
    <property type="match status" value="1"/>
</dbReference>
<dbReference type="RefSeq" id="WP_071874711.1">
    <property type="nucleotide sequence ID" value="NZ_JBHSHF010000021.1"/>
</dbReference>
<protein>
    <submittedName>
        <fullName evidence="6">IclR transcriptional regulator</fullName>
    </submittedName>
</protein>
<dbReference type="Gene3D" id="3.30.450.40">
    <property type="match status" value="1"/>
</dbReference>
<keyword evidence="7" id="KW-1185">Reference proteome</keyword>
<dbReference type="InterPro" id="IPR036390">
    <property type="entry name" value="WH_DNA-bd_sf"/>
</dbReference>
<keyword evidence="1" id="KW-0805">Transcription regulation</keyword>
<dbReference type="PANTHER" id="PTHR30136:SF35">
    <property type="entry name" value="HTH-TYPE TRANSCRIPTIONAL REGULATOR RV1719"/>
    <property type="match status" value="1"/>
</dbReference>
<evidence type="ECO:0000256" key="3">
    <source>
        <dbReference type="ARBA" id="ARBA00023163"/>
    </source>
</evidence>
<evidence type="ECO:0000313" key="6">
    <source>
        <dbReference type="EMBL" id="OJG10799.1"/>
    </source>
</evidence>
<dbReference type="SUPFAM" id="SSF55781">
    <property type="entry name" value="GAF domain-like"/>
    <property type="match status" value="1"/>
</dbReference>
<feature type="domain" description="IclR-ED" evidence="5">
    <location>
        <begin position="71"/>
        <end position="254"/>
    </location>
</feature>
<dbReference type="OrthoDB" id="9791752at2"/>
<accession>A0A1L8QTH1</accession>
<dbReference type="Pfam" id="PF01614">
    <property type="entry name" value="IclR_C"/>
    <property type="match status" value="1"/>
</dbReference>
<dbReference type="Proteomes" id="UP000182149">
    <property type="component" value="Unassembled WGS sequence"/>
</dbReference>
<dbReference type="InterPro" id="IPR029016">
    <property type="entry name" value="GAF-like_dom_sf"/>
</dbReference>
<keyword evidence="3" id="KW-0804">Transcription</keyword>
<dbReference type="InterPro" id="IPR014757">
    <property type="entry name" value="Tscrpt_reg_IclR_C"/>
</dbReference>
<name>A0A1L8QTH1_9ENTE</name>
<dbReference type="AlphaFoldDB" id="A0A1L8QTH1"/>
<dbReference type="PROSITE" id="PS51078">
    <property type="entry name" value="ICLR_ED"/>
    <property type="match status" value="1"/>
</dbReference>
<dbReference type="SUPFAM" id="SSF46785">
    <property type="entry name" value="Winged helix' DNA-binding domain"/>
    <property type="match status" value="1"/>
</dbReference>
<dbReference type="Pfam" id="PF09339">
    <property type="entry name" value="HTH_IclR"/>
    <property type="match status" value="1"/>
</dbReference>
<proteinExistence type="predicted"/>
<dbReference type="InterPro" id="IPR036388">
    <property type="entry name" value="WH-like_DNA-bd_sf"/>
</dbReference>
<feature type="domain" description="HTH iclR-type" evidence="4">
    <location>
        <begin position="8"/>
        <end position="70"/>
    </location>
</feature>
<dbReference type="GO" id="GO:0003677">
    <property type="term" value="F:DNA binding"/>
    <property type="evidence" value="ECO:0007669"/>
    <property type="project" value="UniProtKB-KW"/>
</dbReference>
<evidence type="ECO:0000259" key="4">
    <source>
        <dbReference type="PROSITE" id="PS51077"/>
    </source>
</evidence>
<dbReference type="EMBL" id="JXKD01000006">
    <property type="protein sequence ID" value="OJG10799.1"/>
    <property type="molecule type" value="Genomic_DNA"/>
</dbReference>
<evidence type="ECO:0000259" key="5">
    <source>
        <dbReference type="PROSITE" id="PS51078"/>
    </source>
</evidence>
<sequence>MEDKKPYGTVLIRAAKILDFLALQSQGVGLKRIAEAVEMTTSTTLKILDTLLLIGYVSRNEREKTYFLGPSLVKYSSQYFEHSILKNVATPELEKLQLSVDETIHLGIPNGQELVYLDKLEPKKQSIFMSSKVGVSRPLYSTAMGKIFLSSYNDEMLDQYFSRVPLTAYTEKTITNKFLLEKELEEIRQTAVAYDDEEMEKDCFCIAMPIRGKENIEGAFSVSMPKFRGTQEYVDQIIEKMIEAKNRIEAKIHP</sequence>
<gene>
    <name evidence="6" type="ORF">RU93_GL002012</name>
</gene>
<evidence type="ECO:0000256" key="2">
    <source>
        <dbReference type="ARBA" id="ARBA00023125"/>
    </source>
</evidence>
<organism evidence="6 7">
    <name type="scientific">Enterococcus aquimarinus</name>
    <dbReference type="NCBI Taxonomy" id="328396"/>
    <lineage>
        <taxon>Bacteria</taxon>
        <taxon>Bacillati</taxon>
        <taxon>Bacillota</taxon>
        <taxon>Bacilli</taxon>
        <taxon>Lactobacillales</taxon>
        <taxon>Enterococcaceae</taxon>
        <taxon>Enterococcus</taxon>
    </lineage>
</organism>
<dbReference type="PANTHER" id="PTHR30136">
    <property type="entry name" value="HELIX-TURN-HELIX TRANSCRIPTIONAL REGULATOR, ICLR FAMILY"/>
    <property type="match status" value="1"/>
</dbReference>